<dbReference type="PANTHER" id="PTHR11929:SF194">
    <property type="entry name" value="ALPHA-(1,3)-FUCOSYLTRANSFERASE 10"/>
    <property type="match status" value="1"/>
</dbReference>
<organism evidence="3 4">
    <name type="scientific">Pinibacter aurantiacus</name>
    <dbReference type="NCBI Taxonomy" id="2851599"/>
    <lineage>
        <taxon>Bacteria</taxon>
        <taxon>Pseudomonadati</taxon>
        <taxon>Bacteroidota</taxon>
        <taxon>Chitinophagia</taxon>
        <taxon>Chitinophagales</taxon>
        <taxon>Chitinophagaceae</taxon>
        <taxon>Pinibacter</taxon>
    </lineage>
</organism>
<evidence type="ECO:0000259" key="1">
    <source>
        <dbReference type="Pfam" id="PF00852"/>
    </source>
</evidence>
<dbReference type="AlphaFoldDB" id="A0A9E2W8A6"/>
<dbReference type="InterPro" id="IPR041058">
    <property type="entry name" value="FucT_N"/>
</dbReference>
<dbReference type="Pfam" id="PF18025">
    <property type="entry name" value="FucT_N"/>
    <property type="match status" value="1"/>
</dbReference>
<dbReference type="Pfam" id="PF00852">
    <property type="entry name" value="Glyco_transf_10"/>
    <property type="match status" value="1"/>
</dbReference>
<feature type="domain" description="Fucosyltransferase C-terminal" evidence="1">
    <location>
        <begin position="119"/>
        <end position="253"/>
    </location>
</feature>
<protein>
    <recommendedName>
        <fullName evidence="5">Glycosyltransferase</fullName>
    </recommendedName>
</protein>
<dbReference type="EMBL" id="JAHSPG010000008">
    <property type="protein sequence ID" value="MBV4357842.1"/>
    <property type="molecule type" value="Genomic_DNA"/>
</dbReference>
<name>A0A9E2W8A6_9BACT</name>
<feature type="domain" description="Alpha-(1,3)-fucosyltransferase FucT N-terminal" evidence="2">
    <location>
        <begin position="9"/>
        <end position="99"/>
    </location>
</feature>
<evidence type="ECO:0008006" key="5">
    <source>
        <dbReference type="Google" id="ProtNLM"/>
    </source>
</evidence>
<dbReference type="PANTHER" id="PTHR11929">
    <property type="entry name" value="ALPHA- 1,3 -FUCOSYLTRANSFERASE"/>
    <property type="match status" value="1"/>
</dbReference>
<evidence type="ECO:0000313" key="4">
    <source>
        <dbReference type="Proteomes" id="UP000812270"/>
    </source>
</evidence>
<reference evidence="3" key="1">
    <citation type="submission" date="2021-06" db="EMBL/GenBank/DDBJ databases">
        <authorList>
            <person name="Huq M.A."/>
        </authorList>
    </citation>
    <scope>NUCLEOTIDE SEQUENCE</scope>
    <source>
        <strain evidence="3">MAH-26</strain>
    </source>
</reference>
<proteinExistence type="predicted"/>
<evidence type="ECO:0000313" key="3">
    <source>
        <dbReference type="EMBL" id="MBV4357842.1"/>
    </source>
</evidence>
<comment type="caution">
    <text evidence="3">The sequence shown here is derived from an EMBL/GenBank/DDBJ whole genome shotgun (WGS) entry which is preliminary data.</text>
</comment>
<dbReference type="GO" id="GO:0008417">
    <property type="term" value="F:fucosyltransferase activity"/>
    <property type="evidence" value="ECO:0007669"/>
    <property type="project" value="InterPro"/>
</dbReference>
<accession>A0A9E2W8A6</accession>
<dbReference type="InterPro" id="IPR055270">
    <property type="entry name" value="Glyco_tran_10_C"/>
</dbReference>
<dbReference type="InterPro" id="IPR001503">
    <property type="entry name" value="Glyco_trans_10"/>
</dbReference>
<sequence length="322" mass="37522">MSKKDVRLYFADFWPGFNVEDNFFVQLLSPHYNLIIDPVSPEFLIYGVYSSTFTKFKNAVKIFFTAENVRPNLSVCDYALTFDILSDKRHLRLPLYSLYTSVWGVDALLKPKNIDEIVSQKTKFCNMVVSNPHAKERLDFFKILGDLKRVDSGGNVLNNIGYKLGRTVDDKCQFINQYRFTIAFENSSYPGYTTEKIVEPMRMNSIPIYWGNPRITEEFNPKSFINVHDFSTLKEAAEYVIDIDNSPEKYKALIKEHWFVNNVANEYLNYDRVVSFFQDIINKGRAQLRSRSLAQLAAVSEVRYKKTKARITRKSYCHTSSW</sequence>
<dbReference type="GO" id="GO:0016020">
    <property type="term" value="C:membrane"/>
    <property type="evidence" value="ECO:0007669"/>
    <property type="project" value="InterPro"/>
</dbReference>
<evidence type="ECO:0000259" key="2">
    <source>
        <dbReference type="Pfam" id="PF18025"/>
    </source>
</evidence>
<gene>
    <name evidence="3" type="ORF">KTO63_11830</name>
</gene>
<keyword evidence="4" id="KW-1185">Reference proteome</keyword>
<dbReference type="Proteomes" id="UP000812270">
    <property type="component" value="Unassembled WGS sequence"/>
</dbReference>
<dbReference type="RefSeq" id="WP_217791496.1">
    <property type="nucleotide sequence ID" value="NZ_JAHSPG010000008.1"/>
</dbReference>